<evidence type="ECO:0000256" key="1">
    <source>
        <dbReference type="ARBA" id="ARBA00007557"/>
    </source>
</evidence>
<dbReference type="InterPro" id="IPR014730">
    <property type="entry name" value="ETF_a/b_N"/>
</dbReference>
<dbReference type="HOGENOM" id="CLU_060196_1_1_2"/>
<reference evidence="5 6" key="1">
    <citation type="journal article" date="2009" name="Stand. Genomic Sci.">
        <title>Complete genome sequence of Halogeometricum borinquense type strain (PR3).</title>
        <authorList>
            <person name="Malfatti S."/>
            <person name="Tindall B.J."/>
            <person name="Schneider S."/>
            <person name="Fahnrich R."/>
            <person name="Lapidus A."/>
            <person name="Labuttii K."/>
            <person name="Copeland A."/>
            <person name="Glavina Del Rio T."/>
            <person name="Nolan M."/>
            <person name="Chen F."/>
            <person name="Lucas S."/>
            <person name="Tice H."/>
            <person name="Cheng J.F."/>
            <person name="Bruce D."/>
            <person name="Goodwin L."/>
            <person name="Pitluck S."/>
            <person name="Anderson I."/>
            <person name="Pati A."/>
            <person name="Ivanova N."/>
            <person name="Mavromatis K."/>
            <person name="Chen A."/>
            <person name="Palaniappan K."/>
            <person name="D'haeseleer P."/>
            <person name="Goker M."/>
            <person name="Bristow J."/>
            <person name="Eisen J.A."/>
            <person name="Markowitz V."/>
            <person name="Hugenholtz P."/>
            <person name="Kyrpides N.C."/>
            <person name="Klenk H.P."/>
            <person name="Chain P."/>
        </authorList>
    </citation>
    <scope>NUCLEOTIDE SEQUENCE [LARGE SCALE GENOMIC DNA]</scope>
    <source>
        <strain evidence="6">ATCC 700274 / DSM 11551 / JCM 10706 / KCTC 4070 / PR3</strain>
    </source>
</reference>
<keyword evidence="2" id="KW-0813">Transport</keyword>
<dbReference type="Proteomes" id="UP000006663">
    <property type="component" value="Chromosome"/>
</dbReference>
<dbReference type="SUPFAM" id="SSF52402">
    <property type="entry name" value="Adenine nucleotide alpha hydrolases-like"/>
    <property type="match status" value="1"/>
</dbReference>
<dbReference type="Gene3D" id="3.40.50.620">
    <property type="entry name" value="HUPs"/>
    <property type="match status" value="1"/>
</dbReference>
<dbReference type="AlphaFoldDB" id="E4NLV8"/>
<dbReference type="PANTHER" id="PTHR21294:SF8">
    <property type="entry name" value="ELECTRON TRANSFER FLAVOPROTEIN SUBUNIT BETA"/>
    <property type="match status" value="1"/>
</dbReference>
<name>E4NLV8_HALBP</name>
<feature type="domain" description="Electron transfer flavoprotein alpha/beta-subunit N-terminal" evidence="4">
    <location>
        <begin position="22"/>
        <end position="221"/>
    </location>
</feature>
<dbReference type="CDD" id="cd01714">
    <property type="entry name" value="ETF_beta"/>
    <property type="match status" value="1"/>
</dbReference>
<evidence type="ECO:0000256" key="2">
    <source>
        <dbReference type="ARBA" id="ARBA00022448"/>
    </source>
</evidence>
<gene>
    <name evidence="5" type="ordered locus">Hbor_28670</name>
</gene>
<dbReference type="STRING" id="469382.Hbor_28670"/>
<sequence length="268" mass="29292">MMKVLVTVKEVAEVEDDFEIDGLDVDPRYLEYDLNEWDEYAVETAVQLAEASDEDVEVVSATIGPERSEETIRMALAKGVDRAVRVWDDDVEAAEFLDVDSKVRLLEAVVEEEDPDIVLTGVQAHDTGFGATGVALADAIDFEWGAVVNDLDTEGVLEDGVARVHRELEGGVEELTEIDLPAVLTIQTGINEPRYASLRGIRQAQSKEIAPKTLSDLGLDHTAVESELFLTDMYEPETESDATYFEGDAGEQATQLATALREKGVGAE</sequence>
<dbReference type="eggNOG" id="arCOG00446">
    <property type="taxonomic scope" value="Archaea"/>
</dbReference>
<evidence type="ECO:0000313" key="5">
    <source>
        <dbReference type="EMBL" id="ADQ68408.1"/>
    </source>
</evidence>
<proteinExistence type="inferred from homology"/>
<dbReference type="InterPro" id="IPR012255">
    <property type="entry name" value="ETF_b"/>
</dbReference>
<organism evidence="5 6">
    <name type="scientific">Halogeometricum borinquense (strain ATCC 700274 / DSM 11551 / JCM 10706 / KCTC 4070 / PR3)</name>
    <dbReference type="NCBI Taxonomy" id="469382"/>
    <lineage>
        <taxon>Archaea</taxon>
        <taxon>Methanobacteriati</taxon>
        <taxon>Methanobacteriota</taxon>
        <taxon>Stenosarchaea group</taxon>
        <taxon>Halobacteria</taxon>
        <taxon>Halobacteriales</taxon>
        <taxon>Haloferacaceae</taxon>
        <taxon>Halogeometricum</taxon>
    </lineage>
</organism>
<dbReference type="GO" id="GO:0009055">
    <property type="term" value="F:electron transfer activity"/>
    <property type="evidence" value="ECO:0007669"/>
    <property type="project" value="InterPro"/>
</dbReference>
<dbReference type="SMART" id="SM00893">
    <property type="entry name" value="ETF"/>
    <property type="match status" value="1"/>
</dbReference>
<keyword evidence="6" id="KW-1185">Reference proteome</keyword>
<keyword evidence="3" id="KW-0249">Electron transport</keyword>
<evidence type="ECO:0000313" key="6">
    <source>
        <dbReference type="Proteomes" id="UP000006663"/>
    </source>
</evidence>
<dbReference type="EMBL" id="CP001690">
    <property type="protein sequence ID" value="ADQ68408.1"/>
    <property type="molecule type" value="Genomic_DNA"/>
</dbReference>
<comment type="similarity">
    <text evidence="1">Belongs to the ETF beta-subunit/FixA family.</text>
</comment>
<evidence type="ECO:0000256" key="3">
    <source>
        <dbReference type="ARBA" id="ARBA00022982"/>
    </source>
</evidence>
<dbReference type="PIRSF" id="PIRSF000090">
    <property type="entry name" value="Beta-ETF"/>
    <property type="match status" value="1"/>
</dbReference>
<dbReference type="InterPro" id="IPR033948">
    <property type="entry name" value="ETF_beta_N"/>
</dbReference>
<evidence type="ECO:0000259" key="4">
    <source>
        <dbReference type="SMART" id="SM00893"/>
    </source>
</evidence>
<protein>
    <submittedName>
        <fullName evidence="5">Electron transfer flavoprotein, beta subunit</fullName>
    </submittedName>
</protein>
<dbReference type="InterPro" id="IPR014729">
    <property type="entry name" value="Rossmann-like_a/b/a_fold"/>
</dbReference>
<dbReference type="PANTHER" id="PTHR21294">
    <property type="entry name" value="ELECTRON TRANSFER FLAVOPROTEIN BETA-SUBUNIT"/>
    <property type="match status" value="1"/>
</dbReference>
<dbReference type="KEGG" id="hbo:Hbor_28670"/>
<dbReference type="Pfam" id="PF01012">
    <property type="entry name" value="ETF"/>
    <property type="match status" value="1"/>
</dbReference>
<accession>E4NLV8</accession>